<keyword evidence="2 9" id="KW-0812">Transmembrane</keyword>
<dbReference type="EMBL" id="CAJNOH010000463">
    <property type="protein sequence ID" value="CAF1047946.1"/>
    <property type="molecule type" value="Genomic_DNA"/>
</dbReference>
<feature type="compositionally biased region" description="Polar residues" evidence="8">
    <location>
        <begin position="474"/>
        <end position="490"/>
    </location>
</feature>
<evidence type="ECO:0000256" key="1">
    <source>
        <dbReference type="ARBA" id="ARBA00004141"/>
    </source>
</evidence>
<feature type="transmembrane region" description="Helical" evidence="9">
    <location>
        <begin position="177"/>
        <end position="196"/>
    </location>
</feature>
<dbReference type="EMBL" id="CAJNOL010000806">
    <property type="protein sequence ID" value="CAF1204713.1"/>
    <property type="molecule type" value="Genomic_DNA"/>
</dbReference>
<dbReference type="PANTHER" id="PTHR24243">
    <property type="entry name" value="G-PROTEIN COUPLED RECEPTOR"/>
    <property type="match status" value="1"/>
</dbReference>
<dbReference type="Gene3D" id="1.20.1070.10">
    <property type="entry name" value="Rhodopsin 7-helix transmembrane proteins"/>
    <property type="match status" value="1"/>
</dbReference>
<dbReference type="PROSITE" id="PS50262">
    <property type="entry name" value="G_PROTEIN_RECEP_F1_2"/>
    <property type="match status" value="1"/>
</dbReference>
<sequence length="490" mass="55635">MENVEHINRSFTIHQTNNISIFRSMNSTNNESLFPIVACSLQDRVYTSTYLFFKLLNATYLRLLIGPGILLNSLCLFILSRPRLSNKSTTIIFLRVLALFDILSISLKYIRAEINYQSIEKGHEIFLLIPAVCKALYVSMNACISITMWTIVLMSLDKAIAVSYPLKSSIWLTHKRAFHICCLAIVILFLANLSFINLSDIHLARNHRKYCGLSDISFIVDLLTASILPMGLITAANIVIAVVLHRTSYDWRVSEDFSKRESNTSFSKRTLSSTSFRQRCSGASTNTGADTILATKRRINAQVTRMLLAVTLSLIIFNIPNTMFFVFVKIYDTRQLLFGRLCIDVSDRDIQLYKFGFYSSVTQDILSDLPHVVNFFLYCLAGKKFRSIFINEFNQLLVDLRLMKKRKERCSTYRTSGLNTDVVGSIGHNINPGRSSPKTPPSKIRQSVEVLFNGKNALTTLNRQSTHLSRKRTYGSSDTGKCIRSNTMHQ</sequence>
<dbReference type="AlphaFoldDB" id="A0A814KDJ2"/>
<feature type="transmembrane region" description="Helical" evidence="9">
    <location>
        <begin position="306"/>
        <end position="328"/>
    </location>
</feature>
<feature type="transmembrane region" description="Helical" evidence="9">
    <location>
        <begin position="91"/>
        <end position="110"/>
    </location>
</feature>
<feature type="transmembrane region" description="Helical" evidence="9">
    <location>
        <begin position="135"/>
        <end position="156"/>
    </location>
</feature>
<reference evidence="11" key="1">
    <citation type="submission" date="2021-02" db="EMBL/GenBank/DDBJ databases">
        <authorList>
            <person name="Nowell W R."/>
        </authorList>
    </citation>
    <scope>NUCLEOTIDE SEQUENCE</scope>
</reference>
<evidence type="ECO:0000256" key="5">
    <source>
        <dbReference type="ARBA" id="ARBA00023136"/>
    </source>
</evidence>
<evidence type="ECO:0000256" key="2">
    <source>
        <dbReference type="ARBA" id="ARBA00022692"/>
    </source>
</evidence>
<evidence type="ECO:0000313" key="14">
    <source>
        <dbReference type="Proteomes" id="UP000663870"/>
    </source>
</evidence>
<evidence type="ECO:0000256" key="7">
    <source>
        <dbReference type="ARBA" id="ARBA00023224"/>
    </source>
</evidence>
<feature type="region of interest" description="Disordered" evidence="8">
    <location>
        <begin position="463"/>
        <end position="490"/>
    </location>
</feature>
<keyword evidence="6" id="KW-0675">Receptor</keyword>
<keyword evidence="7" id="KW-0807">Transducer</keyword>
<evidence type="ECO:0000256" key="3">
    <source>
        <dbReference type="ARBA" id="ARBA00022989"/>
    </source>
</evidence>
<dbReference type="InterPro" id="IPR017452">
    <property type="entry name" value="GPCR_Rhodpsn_7TM"/>
</dbReference>
<keyword evidence="3 9" id="KW-1133">Transmembrane helix</keyword>
<dbReference type="InterPro" id="IPR000276">
    <property type="entry name" value="GPCR_Rhodpsn"/>
</dbReference>
<keyword evidence="14" id="KW-1185">Reference proteome</keyword>
<evidence type="ECO:0000313" key="12">
    <source>
        <dbReference type="EMBL" id="CAF1204713.1"/>
    </source>
</evidence>
<name>A0A814KDJ2_9BILA</name>
<organism evidence="11 13">
    <name type="scientific">Rotaria sordida</name>
    <dbReference type="NCBI Taxonomy" id="392033"/>
    <lineage>
        <taxon>Eukaryota</taxon>
        <taxon>Metazoa</taxon>
        <taxon>Spiralia</taxon>
        <taxon>Gnathifera</taxon>
        <taxon>Rotifera</taxon>
        <taxon>Eurotatoria</taxon>
        <taxon>Bdelloidea</taxon>
        <taxon>Philodinida</taxon>
        <taxon>Philodinidae</taxon>
        <taxon>Rotaria</taxon>
    </lineage>
</organism>
<feature type="transmembrane region" description="Helical" evidence="9">
    <location>
        <begin position="216"/>
        <end position="244"/>
    </location>
</feature>
<keyword evidence="5 9" id="KW-0472">Membrane</keyword>
<dbReference type="Proteomes" id="UP000663854">
    <property type="component" value="Unassembled WGS sequence"/>
</dbReference>
<keyword evidence="4" id="KW-0297">G-protein coupled receptor</keyword>
<comment type="subcellular location">
    <subcellularLocation>
        <location evidence="1">Membrane</location>
        <topology evidence="1">Multi-pass membrane protein</topology>
    </subcellularLocation>
</comment>
<dbReference type="GO" id="GO:0005886">
    <property type="term" value="C:plasma membrane"/>
    <property type="evidence" value="ECO:0007669"/>
    <property type="project" value="TreeGrafter"/>
</dbReference>
<evidence type="ECO:0000313" key="11">
    <source>
        <dbReference type="EMBL" id="CAF1047946.1"/>
    </source>
</evidence>
<evidence type="ECO:0000256" key="8">
    <source>
        <dbReference type="SAM" id="MobiDB-lite"/>
    </source>
</evidence>
<evidence type="ECO:0000259" key="10">
    <source>
        <dbReference type="PROSITE" id="PS50262"/>
    </source>
</evidence>
<feature type="domain" description="G-protein coupled receptors family 1 profile" evidence="10">
    <location>
        <begin position="71"/>
        <end position="378"/>
    </location>
</feature>
<dbReference type="Pfam" id="PF00001">
    <property type="entry name" value="7tm_1"/>
    <property type="match status" value="1"/>
</dbReference>
<evidence type="ECO:0000256" key="6">
    <source>
        <dbReference type="ARBA" id="ARBA00023170"/>
    </source>
</evidence>
<evidence type="ECO:0000313" key="13">
    <source>
        <dbReference type="Proteomes" id="UP000663854"/>
    </source>
</evidence>
<evidence type="ECO:0000256" key="4">
    <source>
        <dbReference type="ARBA" id="ARBA00023040"/>
    </source>
</evidence>
<dbReference type="PANTHER" id="PTHR24243:SF230">
    <property type="entry name" value="G-PROTEIN COUPLED RECEPTORS FAMILY 1 PROFILE DOMAIN-CONTAINING PROTEIN"/>
    <property type="match status" value="1"/>
</dbReference>
<protein>
    <recommendedName>
        <fullName evidence="10">G-protein coupled receptors family 1 profile domain-containing protein</fullName>
    </recommendedName>
</protein>
<gene>
    <name evidence="12" type="ORF">JXQ802_LOCUS24622</name>
    <name evidence="11" type="ORF">PYM288_LOCUS16990</name>
</gene>
<dbReference type="SUPFAM" id="SSF81321">
    <property type="entry name" value="Family A G protein-coupled receptor-like"/>
    <property type="match status" value="1"/>
</dbReference>
<evidence type="ECO:0000256" key="9">
    <source>
        <dbReference type="SAM" id="Phobius"/>
    </source>
</evidence>
<comment type="caution">
    <text evidence="11">The sequence shown here is derived from an EMBL/GenBank/DDBJ whole genome shotgun (WGS) entry which is preliminary data.</text>
</comment>
<proteinExistence type="predicted"/>
<feature type="transmembrane region" description="Helical" evidence="9">
    <location>
        <begin position="60"/>
        <end position="79"/>
    </location>
</feature>
<dbReference type="Proteomes" id="UP000663870">
    <property type="component" value="Unassembled WGS sequence"/>
</dbReference>
<accession>A0A814KDJ2</accession>
<dbReference type="GO" id="GO:0004930">
    <property type="term" value="F:G protein-coupled receptor activity"/>
    <property type="evidence" value="ECO:0007669"/>
    <property type="project" value="UniProtKB-KW"/>
</dbReference>